<dbReference type="Pfam" id="PF03087">
    <property type="entry name" value="BPS1"/>
    <property type="match status" value="1"/>
</dbReference>
<sequence>MKPLSIFRTLSMGIPARLSASPAVAPLPIITPFYLHHLTAELVTLSPPTVSDQHWLCHALDASINTQKKALESLKSTTIGDVLYRQESSRKSIEEYLDDGSIKLLDSCNEVLEKIQVIQEFVKSLKVVSHLLHQGKCEPSPITSARARNMLEETCNVMARRMSEDMKNHKSRSGWSSLKKLSSRKKLAHYGSANNQDMGELGEILKASMDVASMVFQVLGLALSSKSSKHSLITSQYKPIITSSWSCSLRELQNQVEKENDHQEGEKRSPAMLSELQQTMALVGELRRKNHIGAKRQREVVEELDRSCGKLEDEIRILEKRVRDLYRHLVSIRMALLGILSRP</sequence>
<keyword evidence="1" id="KW-0175">Coiled coil</keyword>
<accession>A0AAD6L6H1</accession>
<dbReference type="GO" id="GO:0048367">
    <property type="term" value="P:shoot system development"/>
    <property type="evidence" value="ECO:0007669"/>
    <property type="project" value="InterPro"/>
</dbReference>
<reference evidence="2" key="1">
    <citation type="journal article" date="2023" name="Mol. Ecol. Resour.">
        <title>Chromosome-level genome assembly of a triploid poplar Populus alba 'Berolinensis'.</title>
        <authorList>
            <person name="Chen S."/>
            <person name="Yu Y."/>
            <person name="Wang X."/>
            <person name="Wang S."/>
            <person name="Zhang T."/>
            <person name="Zhou Y."/>
            <person name="He R."/>
            <person name="Meng N."/>
            <person name="Wang Y."/>
            <person name="Liu W."/>
            <person name="Liu Z."/>
            <person name="Liu J."/>
            <person name="Guo Q."/>
            <person name="Huang H."/>
            <person name="Sederoff R.R."/>
            <person name="Wang G."/>
            <person name="Qu G."/>
            <person name="Chen S."/>
        </authorList>
    </citation>
    <scope>NUCLEOTIDE SEQUENCE</scope>
    <source>
        <strain evidence="2">SC-2020</strain>
    </source>
</reference>
<dbReference type="Proteomes" id="UP001164929">
    <property type="component" value="Chromosome 19"/>
</dbReference>
<evidence type="ECO:0000313" key="2">
    <source>
        <dbReference type="EMBL" id="KAJ6951247.1"/>
    </source>
</evidence>
<keyword evidence="3" id="KW-1185">Reference proteome</keyword>
<evidence type="ECO:0000313" key="3">
    <source>
        <dbReference type="Proteomes" id="UP001164929"/>
    </source>
</evidence>
<gene>
    <name evidence="2" type="ORF">NC653_040593</name>
</gene>
<dbReference type="InterPro" id="IPR004320">
    <property type="entry name" value="BPS1_pln"/>
</dbReference>
<dbReference type="AlphaFoldDB" id="A0AAD6L6H1"/>
<dbReference type="EMBL" id="JAQIZT010000019">
    <property type="protein sequence ID" value="KAJ6951247.1"/>
    <property type="molecule type" value="Genomic_DNA"/>
</dbReference>
<proteinExistence type="predicted"/>
<name>A0AAD6L6H1_9ROSI</name>
<evidence type="ECO:0000256" key="1">
    <source>
        <dbReference type="SAM" id="Coils"/>
    </source>
</evidence>
<dbReference type="PANTHER" id="PTHR31509">
    <property type="entry name" value="BPS1-LIKE PROTEIN"/>
    <property type="match status" value="1"/>
</dbReference>
<organism evidence="2 3">
    <name type="scientific">Populus alba x Populus x berolinensis</name>
    <dbReference type="NCBI Taxonomy" id="444605"/>
    <lineage>
        <taxon>Eukaryota</taxon>
        <taxon>Viridiplantae</taxon>
        <taxon>Streptophyta</taxon>
        <taxon>Embryophyta</taxon>
        <taxon>Tracheophyta</taxon>
        <taxon>Spermatophyta</taxon>
        <taxon>Magnoliopsida</taxon>
        <taxon>eudicotyledons</taxon>
        <taxon>Gunneridae</taxon>
        <taxon>Pentapetalae</taxon>
        <taxon>rosids</taxon>
        <taxon>fabids</taxon>
        <taxon>Malpighiales</taxon>
        <taxon>Salicaceae</taxon>
        <taxon>Saliceae</taxon>
        <taxon>Populus</taxon>
    </lineage>
</organism>
<feature type="coiled-coil region" evidence="1">
    <location>
        <begin position="294"/>
        <end position="328"/>
    </location>
</feature>
<dbReference type="GO" id="GO:0048364">
    <property type="term" value="P:root development"/>
    <property type="evidence" value="ECO:0007669"/>
    <property type="project" value="InterPro"/>
</dbReference>
<protein>
    <submittedName>
        <fullName evidence="2">Uncharacterized protein</fullName>
    </submittedName>
</protein>
<comment type="caution">
    <text evidence="2">The sequence shown here is derived from an EMBL/GenBank/DDBJ whole genome shotgun (WGS) entry which is preliminary data.</text>
</comment>